<dbReference type="Proteomes" id="UP000005244">
    <property type="component" value="Unassembled WGS sequence"/>
</dbReference>
<dbReference type="GO" id="GO:0003677">
    <property type="term" value="F:DNA binding"/>
    <property type="evidence" value="ECO:0007669"/>
    <property type="project" value="InterPro"/>
</dbReference>
<dbReference type="NCBIfam" id="NF033559">
    <property type="entry name" value="transpos_IS1634"/>
    <property type="match status" value="1"/>
</dbReference>
<sequence length="529" mass="61762">MNRYFIERLKKEAKEGNLTPQKTIEVSFDLDCPISEPDKSYGWKILDEIYQELDINTLIKSSNVSKNSKKLNEVLKLLVYQRILNPCSKMATAKSQKQMFGNWNITQNDIYRALKPLNELKEKIQTQIHEQITRLTDRVCTIVFYDVTNYYFETDIDDDILDQEQQIINEGLRRRGPSKENRPNPIVQLGLFMDLNCIPIAYKLFRGNQTDPVTYLPAVEEIKQSFDIKKMVVVADKAMNRQSNLKGIIEKGDGYLFSQKHRGRKGAPKDIQEQILDPNNWHFNENLSFAIKSYIRKRNIGKGKQATTINEKVVITWNQKYATREKIRRDGAIEYAQKLTNAQLYHQTSKKGGKKYLEVNYVDPKTGEVLPYTPIIKIDNSQIEFDEQFDGVNVLVTSEIDMTDEQIINAYKGLSNIEDCFRVTKTDLQSRPVYVWKKEHIESHFLSCYIALVILRYLQYKSHYTLSSHKIINALNSAKASKLKDDYYKLQENEEMKKLNEVLGIEWEKGIVKYEELKNYAKGFVYNKK</sequence>
<dbReference type="PANTHER" id="PTHR34614">
    <property type="match status" value="1"/>
</dbReference>
<evidence type="ECO:0000259" key="1">
    <source>
        <dbReference type="Pfam" id="PF01609"/>
    </source>
</evidence>
<dbReference type="Pfam" id="PF01609">
    <property type="entry name" value="DDE_Tnp_1"/>
    <property type="match status" value="1"/>
</dbReference>
<gene>
    <name evidence="2" type="ORF">HMPREF1143_0284</name>
</gene>
<protein>
    <submittedName>
        <fullName evidence="2">Transposase, IS4 family</fullName>
    </submittedName>
</protein>
<organism evidence="2 3">
    <name type="scientific">Peptoanaerobacter stomatis</name>
    <dbReference type="NCBI Taxonomy" id="796937"/>
    <lineage>
        <taxon>Bacteria</taxon>
        <taxon>Bacillati</taxon>
        <taxon>Bacillota</taxon>
        <taxon>Clostridia</taxon>
        <taxon>Peptostreptococcales</taxon>
        <taxon>Filifactoraceae</taxon>
        <taxon>Peptoanaerobacter</taxon>
    </lineage>
</organism>
<comment type="caution">
    <text evidence="2">The sequence shown here is derived from an EMBL/GenBank/DDBJ whole genome shotgun (WGS) entry which is preliminary data.</text>
</comment>
<reference evidence="2 3" key="1">
    <citation type="submission" date="2012-07" db="EMBL/GenBank/DDBJ databases">
        <authorList>
            <person name="Durkin A.S."/>
            <person name="McCorrison J."/>
            <person name="Torralba M."/>
            <person name="Gillis M."/>
            <person name="Methe B."/>
            <person name="Sutton G."/>
            <person name="Nelson K.E."/>
        </authorList>
    </citation>
    <scope>NUCLEOTIDE SEQUENCE [LARGE SCALE GENOMIC DNA]</scope>
    <source>
        <strain evidence="2 3">OBRC8</strain>
    </source>
</reference>
<proteinExistence type="predicted"/>
<accession>J6HFH9</accession>
<dbReference type="EMBL" id="ALNK01000027">
    <property type="protein sequence ID" value="EJU21498.1"/>
    <property type="molecule type" value="Genomic_DNA"/>
</dbReference>
<dbReference type="GO" id="GO:0006313">
    <property type="term" value="P:DNA transposition"/>
    <property type="evidence" value="ECO:0007669"/>
    <property type="project" value="InterPro"/>
</dbReference>
<dbReference type="PATRIC" id="fig|796941.3.peg.1574"/>
<dbReference type="PANTHER" id="PTHR34614:SF2">
    <property type="entry name" value="TRANSPOSASE IS4-LIKE DOMAIN-CONTAINING PROTEIN"/>
    <property type="match status" value="1"/>
</dbReference>
<dbReference type="AlphaFoldDB" id="J6HFH9"/>
<evidence type="ECO:0000313" key="3">
    <source>
        <dbReference type="Proteomes" id="UP000005244"/>
    </source>
</evidence>
<dbReference type="GO" id="GO:0004803">
    <property type="term" value="F:transposase activity"/>
    <property type="evidence" value="ECO:0007669"/>
    <property type="project" value="InterPro"/>
</dbReference>
<dbReference type="InterPro" id="IPR002559">
    <property type="entry name" value="Transposase_11"/>
</dbReference>
<evidence type="ECO:0000313" key="2">
    <source>
        <dbReference type="EMBL" id="EJU21498.1"/>
    </source>
</evidence>
<name>J6HFH9_9FIRM</name>
<dbReference type="InterPro" id="IPR012337">
    <property type="entry name" value="RNaseH-like_sf"/>
</dbReference>
<feature type="domain" description="Transposase IS4-like" evidence="1">
    <location>
        <begin position="191"/>
        <end position="453"/>
    </location>
</feature>
<dbReference type="SUPFAM" id="SSF53098">
    <property type="entry name" value="Ribonuclease H-like"/>
    <property type="match status" value="1"/>
</dbReference>
<dbReference type="InterPro" id="IPR047654">
    <property type="entry name" value="IS1634_transpos"/>
</dbReference>
<keyword evidence="3" id="KW-1185">Reference proteome</keyword>